<reference evidence="3" key="2">
    <citation type="submission" date="2015-06" db="UniProtKB">
        <authorList>
            <consortium name="EnsemblMetazoa"/>
        </authorList>
    </citation>
    <scope>IDENTIFICATION</scope>
</reference>
<feature type="domain" description="Thioredoxin" evidence="2">
    <location>
        <begin position="1216"/>
        <end position="1329"/>
    </location>
</feature>
<keyword evidence="1" id="KW-1133">Transmembrane helix</keyword>
<dbReference type="KEGG" id="tut:107366806"/>
<dbReference type="Proteomes" id="UP000015104">
    <property type="component" value="Unassembled WGS sequence"/>
</dbReference>
<feature type="domain" description="Thioredoxin" evidence="2">
    <location>
        <begin position="1428"/>
        <end position="1562"/>
    </location>
</feature>
<evidence type="ECO:0000313" key="3">
    <source>
        <dbReference type="EnsemblMetazoa" id="tetur19g03110.1"/>
    </source>
</evidence>
<dbReference type="Gene3D" id="3.40.30.10">
    <property type="entry name" value="Glutaredoxin"/>
    <property type="match status" value="15"/>
</dbReference>
<sequence>MKLHRVYRNIYPHKILQTLITLFLLICDTSYARKPAFPSEFIQELTAKELENQVDQGSTLLVFFYTRSCTECKDLLHGLEKIYDDVDKLKVNFVKTSERAGAKKFDITEFPSLAYIKNREVTVYEGDLAKEDLLLEWVISIDSLDSPEKIEEVNSKNLQKYIDTHDYIAVLFYKNNCKKCEKVLHELEEIDDDADRKGISFVKISDQSLAFEYGLEDLPALVYYRKRIPIVYQGDLEDELAVLDWLVDFRDTADDENEKDSLIEEVSTKVLESLIEESEHLVVLFYDDTQEKSKTVLREMETIDDDCRQHGILFVKTNDREAARQFGIDNHEMPCLVYFESQIPNFYSGDLTKEDQVLDWLVHQQASDEIEDVSDVVLHQIVSNKSQVAVLFYDKDDQKSLDAIRELENIDDDCDKLGLPFIKIDDAALAKEYGIDDELPALIYFEKQIPNLYDGDLEKEEKVLAWLQKQLNSDEIEEVSDKMLYALIERTAHIAVLFYDSSNRKSAEILRELEHIDDDCDRNDIVFVKTNDVEAAEKYHLNKLPAVVFFENEVPAVYEGDLTKEEEVLKWLIEQQASVEIEDVNSKTLETLISTADAVAVLFYDRDSPKSAIVLKELENIDDDADKYDIPLVKIDDDKLAKEYGLMDELPILVYFENRLPTVYEGDLTKEEEALAWLIKQKTEDTIEEVTEEILEDLIEESPYILVFYAPDNCKECSQILAGLEHIDDDTDEHGILFVTTDDENLARKNGINTFPSLVLYRNGKPTVYNGDMKKPDDVLKWVTSEEALSSRDSIEELNKKMLDKLLTRSPYVAVLFIKDKGCSECEKVLYELEKVDHIAESNDIDFVRIEDTDLAKEYNVVAFPALIFFKNRFPQFYEGDLKDEHAVLAWMVDSKGSKEDVIEQVDRKMLEVLIEDVPNIVVFFYEDGDCPECEKILTELENIDDDTDKIGVHFVKTNDINYAKEIGITKIPTLVYFENGSPSIYDGDLTIEEEVLEWLIQQKNEDTIENVNREILFRLINEKEYLAVLFYKQNDDESEEILEHLENIDDDCSDYEVELIKISDNLIAKKYGIRNPPGLVFFRRGKPLKYEGDLFDEEEVLEWLTRPENMESSDAIERVNRRMFERLLGRINYLAVLFYSRQDCKQCDRALDELEKIDDEADAAGIKFVKIEDNALAKSYGAYALPALLFFKKGDENDPIIYPGDLKKPDKILEWLISMKDPSLDMIEEIDGKILRKLLATQDHVAVYFYSDDCEQCQAVLDDLENIDTDTDKHGIAFVKTKDMDIADEYGCKTFPALIYFEKGTPSVYSGDISAEEDVLQWLIQQRSEDTIESVNRELLGQLISSSHYLVVFFYKPHCRACDIVLEELEHIDDECDIYGIHMVKIQDIPLAKRYGIRNFPALMYFRNGNPLLFDGDLRNEDSVLDWLIDDDNRELQDEIEDVNGRMLDKLVDESPFLAVFFYDDDCIECSDVLNKLEQIDDELDHYGIDFVKVNDPNAAQKYKAHQVPSLAYFRKKIPIFYDGDLMQEDKVLAWLTSEDVFELKDEIEEVNRKMLDKILSENDFVAVYFYENGCYDCEEVLKELERIDDEADDLDIMFVKIRDTRYARKYGIVTLPSLVFFRKRFPSMYRGDLMKEEEVLEWLRKNRYRHPEINIFMYCLIAVTVAFILYTIFLVFFLRHKQKKD</sequence>
<dbReference type="eggNOG" id="KOG0191">
    <property type="taxonomic scope" value="Eukaryota"/>
</dbReference>
<evidence type="ECO:0000313" key="4">
    <source>
        <dbReference type="Proteomes" id="UP000015104"/>
    </source>
</evidence>
<dbReference type="PROSITE" id="PS51352">
    <property type="entry name" value="THIOREDOXIN_2"/>
    <property type="match status" value="5"/>
</dbReference>
<dbReference type="PANTHER" id="PTHR19991:SF3">
    <property type="entry name" value="LETHAL (2) 01289, ISOFORM F"/>
    <property type="match status" value="1"/>
</dbReference>
<keyword evidence="1" id="KW-0472">Membrane</keyword>
<reference evidence="4" key="1">
    <citation type="submission" date="2011-08" db="EMBL/GenBank/DDBJ databases">
        <authorList>
            <person name="Rombauts S."/>
        </authorList>
    </citation>
    <scope>NUCLEOTIDE SEQUENCE</scope>
    <source>
        <strain evidence="4">London</strain>
    </source>
</reference>
<dbReference type="Pfam" id="PF00085">
    <property type="entry name" value="Thioredoxin"/>
    <property type="match status" value="2"/>
</dbReference>
<feature type="domain" description="Thioredoxin" evidence="2">
    <location>
        <begin position="868"/>
        <end position="1005"/>
    </location>
</feature>
<keyword evidence="1" id="KW-0812">Transmembrane</keyword>
<gene>
    <name evidence="3" type="primary">107366806</name>
</gene>
<dbReference type="InterPro" id="IPR036249">
    <property type="entry name" value="Thioredoxin-like_sf"/>
</dbReference>
<dbReference type="STRING" id="32264.T1KSH0"/>
<dbReference type="OMA" id="EHIDDEC"/>
<dbReference type="EnsemblMetazoa" id="tetur19g03110.1">
    <property type="protein sequence ID" value="tetur19g03110.1"/>
    <property type="gene ID" value="tetur19g03110"/>
</dbReference>
<dbReference type="InterPro" id="IPR013766">
    <property type="entry name" value="Thioredoxin_domain"/>
</dbReference>
<organism evidence="3 4">
    <name type="scientific">Tetranychus urticae</name>
    <name type="common">Two-spotted spider mite</name>
    <dbReference type="NCBI Taxonomy" id="32264"/>
    <lineage>
        <taxon>Eukaryota</taxon>
        <taxon>Metazoa</taxon>
        <taxon>Ecdysozoa</taxon>
        <taxon>Arthropoda</taxon>
        <taxon>Chelicerata</taxon>
        <taxon>Arachnida</taxon>
        <taxon>Acari</taxon>
        <taxon>Acariformes</taxon>
        <taxon>Trombidiformes</taxon>
        <taxon>Prostigmata</taxon>
        <taxon>Eleutherengona</taxon>
        <taxon>Raphignathae</taxon>
        <taxon>Tetranychoidea</taxon>
        <taxon>Tetranychidae</taxon>
        <taxon>Tetranychus</taxon>
    </lineage>
</organism>
<feature type="transmembrane region" description="Helical" evidence="1">
    <location>
        <begin position="1657"/>
        <end position="1680"/>
    </location>
</feature>
<evidence type="ECO:0000259" key="2">
    <source>
        <dbReference type="PROSITE" id="PS51352"/>
    </source>
</evidence>
<dbReference type="PANTHER" id="PTHR19991">
    <property type="entry name" value="L 2 01289"/>
    <property type="match status" value="1"/>
</dbReference>
<protein>
    <recommendedName>
        <fullName evidence="2">Thioredoxin domain-containing protein</fullName>
    </recommendedName>
</protein>
<name>T1KSH0_TETUR</name>
<evidence type="ECO:0000256" key="1">
    <source>
        <dbReference type="SAM" id="Phobius"/>
    </source>
</evidence>
<dbReference type="SUPFAM" id="SSF52833">
    <property type="entry name" value="Thioredoxin-like"/>
    <property type="match status" value="14"/>
</dbReference>
<dbReference type="EMBL" id="CAEY01000425">
    <property type="status" value="NOT_ANNOTATED_CDS"/>
    <property type="molecule type" value="Genomic_DNA"/>
</dbReference>
<dbReference type="HOGENOM" id="CLU_001030_1_0_1"/>
<accession>T1KSH0</accession>
<keyword evidence="4" id="KW-1185">Reference proteome</keyword>
<feature type="domain" description="Thioredoxin" evidence="2">
    <location>
        <begin position="36"/>
        <end position="143"/>
    </location>
</feature>
<dbReference type="CDD" id="cd02947">
    <property type="entry name" value="TRX_family"/>
    <property type="match status" value="2"/>
</dbReference>
<dbReference type="OrthoDB" id="10264505at2759"/>
<proteinExistence type="predicted"/>
<dbReference type="CDD" id="cd02961">
    <property type="entry name" value="PDI_a_family"/>
    <property type="match status" value="7"/>
</dbReference>
<feature type="domain" description="Thioredoxin" evidence="2">
    <location>
        <begin position="649"/>
        <end position="788"/>
    </location>
</feature>